<comment type="caution">
    <text evidence="1">The sequence shown here is derived from an EMBL/GenBank/DDBJ whole genome shotgun (WGS) entry which is preliminary data.</text>
</comment>
<dbReference type="RefSeq" id="WP_009279895.1">
    <property type="nucleotide sequence ID" value="NZ_CAIT01000004.1"/>
</dbReference>
<keyword evidence="2" id="KW-1185">Reference proteome</keyword>
<evidence type="ECO:0000313" key="2">
    <source>
        <dbReference type="Proteomes" id="UP000009309"/>
    </source>
</evidence>
<organism evidence="1 2">
    <name type="scientific">Fibrisoma limi BUZ 3</name>
    <dbReference type="NCBI Taxonomy" id="1185876"/>
    <lineage>
        <taxon>Bacteria</taxon>
        <taxon>Pseudomonadati</taxon>
        <taxon>Bacteroidota</taxon>
        <taxon>Cytophagia</taxon>
        <taxon>Cytophagales</taxon>
        <taxon>Spirosomataceae</taxon>
        <taxon>Fibrisoma</taxon>
    </lineage>
</organism>
<gene>
    <name evidence="1" type="ORF">BN8_00224</name>
</gene>
<accession>I2GBN3</accession>
<name>I2GBN3_9BACT</name>
<dbReference type="AlphaFoldDB" id="I2GBN3"/>
<sequence>MQTYTILIRPISTTSTHKWQSFDQLTAVNLEEATQSMERKKQWEKWPLDEYCLVSSVEYKTLLKRGEIID</sequence>
<dbReference type="STRING" id="1185876.BN8_00224"/>
<proteinExistence type="predicted"/>
<reference evidence="1 2" key="1">
    <citation type="journal article" date="2012" name="J. Bacteriol.">
        <title>Genome Sequence of the Filamentous Bacterium Fibrisoma limi BUZ 3T.</title>
        <authorList>
            <person name="Filippini M."/>
            <person name="Qi W."/>
            <person name="Jaenicke S."/>
            <person name="Goesmann A."/>
            <person name="Smits T.H."/>
            <person name="Bagheri H.C."/>
        </authorList>
    </citation>
    <scope>NUCLEOTIDE SEQUENCE [LARGE SCALE GENOMIC DNA]</scope>
    <source>
        <strain evidence="2">BUZ 3T</strain>
    </source>
</reference>
<evidence type="ECO:0000313" key="1">
    <source>
        <dbReference type="EMBL" id="CCH51307.1"/>
    </source>
</evidence>
<protein>
    <submittedName>
        <fullName evidence="1">Uncharacterized protein</fullName>
    </submittedName>
</protein>
<dbReference type="EMBL" id="CAIT01000004">
    <property type="protein sequence ID" value="CCH51307.1"/>
    <property type="molecule type" value="Genomic_DNA"/>
</dbReference>
<dbReference type="Proteomes" id="UP000009309">
    <property type="component" value="Unassembled WGS sequence"/>
</dbReference>